<evidence type="ECO:0000313" key="4">
    <source>
        <dbReference type="EMBL" id="TCP57127.1"/>
    </source>
</evidence>
<feature type="region of interest" description="Disordered" evidence="1">
    <location>
        <begin position="31"/>
        <end position="76"/>
    </location>
</feature>
<dbReference type="Proteomes" id="UP000294911">
    <property type="component" value="Unassembled WGS sequence"/>
</dbReference>
<name>A0A4R2R527_9PSEU</name>
<dbReference type="Pfam" id="PF14016">
    <property type="entry name" value="DUF4232"/>
    <property type="match status" value="1"/>
</dbReference>
<accession>A0A4R2R527</accession>
<feature type="domain" description="DUF4232" evidence="3">
    <location>
        <begin position="80"/>
        <end position="211"/>
    </location>
</feature>
<gene>
    <name evidence="4" type="ORF">EV191_1011079</name>
</gene>
<proteinExistence type="predicted"/>
<reference evidence="4 5" key="1">
    <citation type="submission" date="2019-03" db="EMBL/GenBank/DDBJ databases">
        <title>Genomic Encyclopedia of Type Strains, Phase IV (KMG-IV): sequencing the most valuable type-strain genomes for metagenomic binning, comparative biology and taxonomic classification.</title>
        <authorList>
            <person name="Goeker M."/>
        </authorList>
    </citation>
    <scope>NUCLEOTIDE SEQUENCE [LARGE SCALE GENOMIC DNA]</scope>
    <source>
        <strain evidence="4 5">DSM 45765</strain>
    </source>
</reference>
<protein>
    <submittedName>
        <fullName evidence="4">Uncharacterized protein DUF4232</fullName>
    </submittedName>
</protein>
<dbReference type="AlphaFoldDB" id="A0A4R2R527"/>
<feature type="chain" id="PRO_5038370560" evidence="2">
    <location>
        <begin position="27"/>
        <end position="216"/>
    </location>
</feature>
<comment type="caution">
    <text evidence="4">The sequence shown here is derived from an EMBL/GenBank/DDBJ whole genome shotgun (WGS) entry which is preliminary data.</text>
</comment>
<keyword evidence="2" id="KW-0732">Signal</keyword>
<dbReference type="RefSeq" id="WP_132875645.1">
    <property type="nucleotide sequence ID" value="NZ_SLXQ01000001.1"/>
</dbReference>
<evidence type="ECO:0000256" key="2">
    <source>
        <dbReference type="SAM" id="SignalP"/>
    </source>
</evidence>
<dbReference type="EMBL" id="SLXQ01000001">
    <property type="protein sequence ID" value="TCP57127.1"/>
    <property type="molecule type" value="Genomic_DNA"/>
</dbReference>
<feature type="signal peptide" evidence="2">
    <location>
        <begin position="1"/>
        <end position="26"/>
    </location>
</feature>
<evidence type="ECO:0000256" key="1">
    <source>
        <dbReference type="SAM" id="MobiDB-lite"/>
    </source>
</evidence>
<dbReference type="PROSITE" id="PS51257">
    <property type="entry name" value="PROKAR_LIPOPROTEIN"/>
    <property type="match status" value="1"/>
</dbReference>
<dbReference type="OrthoDB" id="3268346at2"/>
<evidence type="ECO:0000259" key="3">
    <source>
        <dbReference type="Pfam" id="PF14016"/>
    </source>
</evidence>
<dbReference type="InterPro" id="IPR025326">
    <property type="entry name" value="DUF4232"/>
</dbReference>
<sequence length="216" mass="21968">MRTWRARVGRTSALTASVLFVIVAVACGQDGETNPAADRTAPVSASSAPTTTASDAPSSSAPPSTSEQTPTNQRAAGADCTADMLDAQVVAGDAGAGTVHRWLKFTNQGEVSCAFQGFPGVSYVTGGDGRQVGEPAKRVGTKGGPVELAPGASARVDVGFVNVHNFDPAQCEPTDVRGLRIYPPQETNAMFVPLATTGCAGAVPDPQLTVQSAIPA</sequence>
<organism evidence="4 5">
    <name type="scientific">Tamaricihabitans halophyticus</name>
    <dbReference type="NCBI Taxonomy" id="1262583"/>
    <lineage>
        <taxon>Bacteria</taxon>
        <taxon>Bacillati</taxon>
        <taxon>Actinomycetota</taxon>
        <taxon>Actinomycetes</taxon>
        <taxon>Pseudonocardiales</taxon>
        <taxon>Pseudonocardiaceae</taxon>
        <taxon>Tamaricihabitans</taxon>
    </lineage>
</organism>
<evidence type="ECO:0000313" key="5">
    <source>
        <dbReference type="Proteomes" id="UP000294911"/>
    </source>
</evidence>
<feature type="compositionally biased region" description="Low complexity" evidence="1">
    <location>
        <begin position="40"/>
        <end position="71"/>
    </location>
</feature>
<keyword evidence="5" id="KW-1185">Reference proteome</keyword>